<dbReference type="OrthoDB" id="8610787at2"/>
<dbReference type="PANTHER" id="PTHR30349">
    <property type="entry name" value="PHAGE INTEGRASE-RELATED"/>
    <property type="match status" value="1"/>
</dbReference>
<name>A0A1E5BHC1_9VIBR</name>
<keyword evidence="2" id="KW-0229">DNA integration</keyword>
<dbReference type="InterPro" id="IPR010998">
    <property type="entry name" value="Integrase_recombinase_N"/>
</dbReference>
<dbReference type="GO" id="GO:0005737">
    <property type="term" value="C:cytoplasm"/>
    <property type="evidence" value="ECO:0007669"/>
    <property type="project" value="UniProtKB-SubCell"/>
</dbReference>
<evidence type="ECO:0000313" key="6">
    <source>
        <dbReference type="EMBL" id="OEE35325.1"/>
    </source>
</evidence>
<dbReference type="SUPFAM" id="SSF56349">
    <property type="entry name" value="DNA breaking-rejoining enzymes"/>
    <property type="match status" value="1"/>
</dbReference>
<dbReference type="PANTHER" id="PTHR30349:SF77">
    <property type="entry name" value="TYROSINE RECOMBINASE XERC"/>
    <property type="match status" value="1"/>
</dbReference>
<proteinExistence type="predicted"/>
<dbReference type="GO" id="GO:0003677">
    <property type="term" value="F:DNA binding"/>
    <property type="evidence" value="ECO:0007669"/>
    <property type="project" value="UniProtKB-KW"/>
</dbReference>
<gene>
    <name evidence="6" type="ORF">A1QO_00770</name>
</gene>
<dbReference type="STRING" id="1187848.A1QO_00770"/>
<dbReference type="CDD" id="cd00397">
    <property type="entry name" value="DNA_BRE_C"/>
    <property type="match status" value="1"/>
</dbReference>
<dbReference type="AlphaFoldDB" id="A0A1E5BHC1"/>
<protein>
    <recommendedName>
        <fullName evidence="5">Tyr recombinase domain-containing protein</fullName>
    </recommendedName>
</protein>
<dbReference type="InterPro" id="IPR013762">
    <property type="entry name" value="Integrase-like_cat_sf"/>
</dbReference>
<evidence type="ECO:0000256" key="2">
    <source>
        <dbReference type="ARBA" id="ARBA00022908"/>
    </source>
</evidence>
<dbReference type="Proteomes" id="UP000094741">
    <property type="component" value="Unassembled WGS sequence"/>
</dbReference>
<dbReference type="RefSeq" id="WP_017041681.1">
    <property type="nucleotide sequence ID" value="NZ_AJYQ02000078.1"/>
</dbReference>
<organism evidence="6 7">
    <name type="scientific">Vibrio genomosp. F10 str. ZF-129</name>
    <dbReference type="NCBI Taxonomy" id="1187848"/>
    <lineage>
        <taxon>Bacteria</taxon>
        <taxon>Pseudomonadati</taxon>
        <taxon>Pseudomonadota</taxon>
        <taxon>Gammaproteobacteria</taxon>
        <taxon>Vibrionales</taxon>
        <taxon>Vibrionaceae</taxon>
        <taxon>Vibrio</taxon>
    </lineage>
</organism>
<evidence type="ECO:0000256" key="1">
    <source>
        <dbReference type="ARBA" id="ARBA00004496"/>
    </source>
</evidence>
<dbReference type="GO" id="GO:0015074">
    <property type="term" value="P:DNA integration"/>
    <property type="evidence" value="ECO:0007669"/>
    <property type="project" value="UniProtKB-KW"/>
</dbReference>
<keyword evidence="3" id="KW-0238">DNA-binding</keyword>
<sequence>MTTQNSNIGTNTPFYPLFGDAASIRSPAPYIIDLIMDLEHEGLIGDVALEYEGCCDFLYIAIGASSLTNTKTNLNSFKSYRSEVNKFLNWSWFVKKQSITSMKRTDIVEFLEFCSEPPLHLIAKASHSLTLKDGTINSKWKPFVNRNGVEFIRKPKAIETQLSVLSSMYDHLIEEEFDTTNPAKQAKKRINLTGTPTNNEYNLISIDDVGKSFSVEQWNEIWSATEQLCEEDPEKHERTRFIMLMLYWLYLRISEISYRPGYIPYFGHIYEHPKKKGLWLFHIPNTKCGKKRTVGLPSPIIEGLIRYRRFRGLTDYPLPNEKVPIFNRIRVGNNGRDKGEIDVAISSDAIFNVVKEVYEKAAASFDSKEMYQDSQYLRNAVIHQLRHTGITHDLDLRKRSIESVSRDAGHSSTAVTKGYVNDDTLERYIDSADKVAIHKSSS</sequence>
<dbReference type="Gene3D" id="1.10.443.10">
    <property type="entry name" value="Intergrase catalytic core"/>
    <property type="match status" value="1"/>
</dbReference>
<dbReference type="InterPro" id="IPR050090">
    <property type="entry name" value="Tyrosine_recombinase_XerCD"/>
</dbReference>
<accession>A0A1E5BHC1</accession>
<dbReference type="InterPro" id="IPR011010">
    <property type="entry name" value="DNA_brk_join_enz"/>
</dbReference>
<comment type="subcellular location">
    <subcellularLocation>
        <location evidence="1">Cytoplasm</location>
    </subcellularLocation>
</comment>
<dbReference type="PROSITE" id="PS51898">
    <property type="entry name" value="TYR_RECOMBINASE"/>
    <property type="match status" value="1"/>
</dbReference>
<dbReference type="Gene3D" id="1.10.150.130">
    <property type="match status" value="1"/>
</dbReference>
<evidence type="ECO:0000256" key="4">
    <source>
        <dbReference type="ARBA" id="ARBA00023172"/>
    </source>
</evidence>
<reference evidence="6 7" key="1">
    <citation type="journal article" date="2012" name="Science">
        <title>Ecological populations of bacteria act as socially cohesive units of antibiotic production and resistance.</title>
        <authorList>
            <person name="Cordero O.X."/>
            <person name="Wildschutte H."/>
            <person name="Kirkup B."/>
            <person name="Proehl S."/>
            <person name="Ngo L."/>
            <person name="Hussain F."/>
            <person name="Le Roux F."/>
            <person name="Mincer T."/>
            <person name="Polz M.F."/>
        </authorList>
    </citation>
    <scope>NUCLEOTIDE SEQUENCE [LARGE SCALE GENOMIC DNA]</scope>
    <source>
        <strain evidence="6 7">ZF-129</strain>
    </source>
</reference>
<dbReference type="EMBL" id="AJYQ02000078">
    <property type="protein sequence ID" value="OEE35325.1"/>
    <property type="molecule type" value="Genomic_DNA"/>
</dbReference>
<dbReference type="GO" id="GO:0006310">
    <property type="term" value="P:DNA recombination"/>
    <property type="evidence" value="ECO:0007669"/>
    <property type="project" value="UniProtKB-KW"/>
</dbReference>
<evidence type="ECO:0000256" key="3">
    <source>
        <dbReference type="ARBA" id="ARBA00023125"/>
    </source>
</evidence>
<evidence type="ECO:0000313" key="7">
    <source>
        <dbReference type="Proteomes" id="UP000094741"/>
    </source>
</evidence>
<dbReference type="eggNOG" id="COG0582">
    <property type="taxonomic scope" value="Bacteria"/>
</dbReference>
<dbReference type="InterPro" id="IPR002104">
    <property type="entry name" value="Integrase_catalytic"/>
</dbReference>
<evidence type="ECO:0000259" key="5">
    <source>
        <dbReference type="PROSITE" id="PS51898"/>
    </source>
</evidence>
<keyword evidence="4" id="KW-0233">DNA recombination</keyword>
<comment type="caution">
    <text evidence="6">The sequence shown here is derived from an EMBL/GenBank/DDBJ whole genome shotgun (WGS) entry which is preliminary data.</text>
</comment>
<feature type="domain" description="Tyr recombinase" evidence="5">
    <location>
        <begin position="208"/>
        <end position="442"/>
    </location>
</feature>